<dbReference type="GO" id="GO:0015074">
    <property type="term" value="P:DNA integration"/>
    <property type="evidence" value="ECO:0007669"/>
    <property type="project" value="InterPro"/>
</dbReference>
<dbReference type="Pfam" id="PF00589">
    <property type="entry name" value="Phage_integrase"/>
    <property type="match status" value="1"/>
</dbReference>
<proteinExistence type="predicted"/>
<feature type="domain" description="Tyr recombinase" evidence="2">
    <location>
        <begin position="1"/>
        <end position="59"/>
    </location>
</feature>
<reference evidence="3 4" key="1">
    <citation type="submission" date="2020-07" db="EMBL/GenBank/DDBJ databases">
        <title>Characterization and genome sequencing of isolate MD1, a novel member within the family Lachnospiraceae.</title>
        <authorList>
            <person name="Rettenmaier R."/>
            <person name="Di Bello L."/>
            <person name="Zinser C."/>
            <person name="Scheitz K."/>
            <person name="Liebl W."/>
            <person name="Zverlov V."/>
        </authorList>
    </citation>
    <scope>NUCLEOTIDE SEQUENCE [LARGE SCALE GENOMIC DNA]</scope>
    <source>
        <strain evidence="3 4">MD1</strain>
    </source>
</reference>
<keyword evidence="4" id="KW-1185">Reference proteome</keyword>
<dbReference type="SUPFAM" id="SSF56349">
    <property type="entry name" value="DNA breaking-rejoining enzymes"/>
    <property type="match status" value="1"/>
</dbReference>
<name>A0A839JW42_9FIRM</name>
<dbReference type="AlphaFoldDB" id="A0A839JW42"/>
<evidence type="ECO:0000313" key="4">
    <source>
        <dbReference type="Proteomes" id="UP000574276"/>
    </source>
</evidence>
<evidence type="ECO:0000313" key="3">
    <source>
        <dbReference type="EMBL" id="MBB2181448.1"/>
    </source>
</evidence>
<dbReference type="EMBL" id="JACEGA010000001">
    <property type="protein sequence ID" value="MBB2181448.1"/>
    <property type="molecule type" value="Genomic_DNA"/>
</dbReference>
<dbReference type="PROSITE" id="PS51898">
    <property type="entry name" value="TYR_RECOMBINASE"/>
    <property type="match status" value="1"/>
</dbReference>
<dbReference type="GO" id="GO:0006310">
    <property type="term" value="P:DNA recombination"/>
    <property type="evidence" value="ECO:0007669"/>
    <property type="project" value="UniProtKB-KW"/>
</dbReference>
<evidence type="ECO:0000259" key="2">
    <source>
        <dbReference type="PROSITE" id="PS51898"/>
    </source>
</evidence>
<gene>
    <name evidence="3" type="ORF">H0486_00885</name>
</gene>
<keyword evidence="1" id="KW-0233">DNA recombination</keyword>
<protein>
    <submittedName>
        <fullName evidence="3">Tyrosine-type recombinase/integrase</fullName>
    </submittedName>
</protein>
<dbReference type="GO" id="GO:0003677">
    <property type="term" value="F:DNA binding"/>
    <property type="evidence" value="ECO:0007669"/>
    <property type="project" value="InterPro"/>
</dbReference>
<dbReference type="InterPro" id="IPR011010">
    <property type="entry name" value="DNA_brk_join_enz"/>
</dbReference>
<dbReference type="Gene3D" id="1.10.443.10">
    <property type="entry name" value="Intergrase catalytic core"/>
    <property type="match status" value="1"/>
</dbReference>
<organism evidence="3 4">
    <name type="scientific">Variimorphobacter saccharofermentans</name>
    <dbReference type="NCBI Taxonomy" id="2755051"/>
    <lineage>
        <taxon>Bacteria</taxon>
        <taxon>Bacillati</taxon>
        <taxon>Bacillota</taxon>
        <taxon>Clostridia</taxon>
        <taxon>Lachnospirales</taxon>
        <taxon>Lachnospiraceae</taxon>
        <taxon>Variimorphobacter</taxon>
    </lineage>
</organism>
<dbReference type="InterPro" id="IPR002104">
    <property type="entry name" value="Integrase_catalytic"/>
</dbReference>
<comment type="caution">
    <text evidence="3">The sequence shown here is derived from an EMBL/GenBank/DDBJ whole genome shotgun (WGS) entry which is preliminary data.</text>
</comment>
<sequence>MYKLDHIRLHDLRHYNAIIMLRSGIPDKVAAERLGHTNVQTLREVYQHVLKDMDEAAAKMINNAINPKAFLSDKPLTKEERKAMFKVI</sequence>
<evidence type="ECO:0000256" key="1">
    <source>
        <dbReference type="ARBA" id="ARBA00023172"/>
    </source>
</evidence>
<dbReference type="Proteomes" id="UP000574276">
    <property type="component" value="Unassembled WGS sequence"/>
</dbReference>
<dbReference type="InterPro" id="IPR013762">
    <property type="entry name" value="Integrase-like_cat_sf"/>
</dbReference>
<accession>A0A839JW42</accession>